<dbReference type="AlphaFoldDB" id="A0A1T4WQ01"/>
<sequence>MGKLLKYLKVTAVICAVMDSMQSFITASLKKVWRYKNGR</sequence>
<organism evidence="1 2">
    <name type="scientific">Caloramator quimbayensis</name>
    <dbReference type="NCBI Taxonomy" id="1147123"/>
    <lineage>
        <taxon>Bacteria</taxon>
        <taxon>Bacillati</taxon>
        <taxon>Bacillota</taxon>
        <taxon>Clostridia</taxon>
        <taxon>Eubacteriales</taxon>
        <taxon>Clostridiaceae</taxon>
        <taxon>Caloramator</taxon>
    </lineage>
</organism>
<name>A0A1T4WQ01_9CLOT</name>
<evidence type="ECO:0000313" key="1">
    <source>
        <dbReference type="EMBL" id="SKA79187.1"/>
    </source>
</evidence>
<gene>
    <name evidence="1" type="ORF">SAMN05443428_10314</name>
</gene>
<dbReference type="EMBL" id="FUYH01000003">
    <property type="protein sequence ID" value="SKA79187.1"/>
    <property type="molecule type" value="Genomic_DNA"/>
</dbReference>
<proteinExistence type="predicted"/>
<dbReference type="Proteomes" id="UP000190105">
    <property type="component" value="Unassembled WGS sequence"/>
</dbReference>
<keyword evidence="2" id="KW-1185">Reference proteome</keyword>
<dbReference type="STRING" id="1147123.SAMN05443428_10314"/>
<reference evidence="2" key="1">
    <citation type="submission" date="2017-02" db="EMBL/GenBank/DDBJ databases">
        <authorList>
            <person name="Varghese N."/>
            <person name="Submissions S."/>
        </authorList>
    </citation>
    <scope>NUCLEOTIDE SEQUENCE [LARGE SCALE GENOMIC DNA]</scope>
    <source>
        <strain evidence="2">USBA 833</strain>
    </source>
</reference>
<protein>
    <submittedName>
        <fullName evidence="1">Uncharacterized protein</fullName>
    </submittedName>
</protein>
<evidence type="ECO:0000313" key="2">
    <source>
        <dbReference type="Proteomes" id="UP000190105"/>
    </source>
</evidence>
<accession>A0A1T4WQ01</accession>